<reference evidence="3" key="1">
    <citation type="journal article" date="2019" name="Int. J. Syst. Evol. Microbiol.">
        <title>The Global Catalogue of Microorganisms (GCM) 10K type strain sequencing project: providing services to taxonomists for standard genome sequencing and annotation.</title>
        <authorList>
            <consortium name="The Broad Institute Genomics Platform"/>
            <consortium name="The Broad Institute Genome Sequencing Center for Infectious Disease"/>
            <person name="Wu L."/>
            <person name="Ma J."/>
        </authorList>
    </citation>
    <scope>NUCLEOTIDE SEQUENCE [LARGE SCALE GENOMIC DNA]</scope>
    <source>
        <strain evidence="3">CGMCC 1.15180</strain>
    </source>
</reference>
<dbReference type="InterPro" id="IPR036415">
    <property type="entry name" value="Lamin_tail_dom_sf"/>
</dbReference>
<dbReference type="Pfam" id="PF08757">
    <property type="entry name" value="CotH"/>
    <property type="match status" value="1"/>
</dbReference>
<comment type="caution">
    <text evidence="2">The sequence shown here is derived from an EMBL/GenBank/DDBJ whole genome shotgun (WGS) entry which is preliminary data.</text>
</comment>
<dbReference type="GO" id="GO:0016301">
    <property type="term" value="F:kinase activity"/>
    <property type="evidence" value="ECO:0007669"/>
    <property type="project" value="UniProtKB-KW"/>
</dbReference>
<evidence type="ECO:0000259" key="1">
    <source>
        <dbReference type="PROSITE" id="PS51841"/>
    </source>
</evidence>
<name>A0ABW4VJZ8_9BACT</name>
<dbReference type="Pfam" id="PF18962">
    <property type="entry name" value="Por_Secre_tail"/>
    <property type="match status" value="1"/>
</dbReference>
<proteinExistence type="predicted"/>
<dbReference type="EMBL" id="JBHUHR010000015">
    <property type="protein sequence ID" value="MFD2034401.1"/>
    <property type="molecule type" value="Genomic_DNA"/>
</dbReference>
<sequence length="1150" mass="131294">MKTLKSKVTSYSFFFKLAISSILILFSVNSSEAQSLKINEIMSSNGTTIADADGDYSDWIELHNTSDQPINLEGFGLSDDEEVPMKWVFPAIEIKEKGFLLVWASGKDKFDNGQLHANFSISAAGEPILLSNSDGEKVDQVPAKEIPRDYSFGRQVDGGQSLTFFFPSSPGFPNEQGTKITLLDSPTVSLQSGWYSNPVNIEISNPNENSVILYTLDGSEPALENIDAAVPYAVNYFYKEEGTPNYNVDRKNKTYQYEDPIVLNEKSNEPNDISEIITTYFDQFGIRWIKPAKKLPKANILKIRVFQNGDYSPTITKTYFVEGQNKINHSLPVISIVADNFDFFSFDEGIFVEGRRYFDAGGTETSYINKGNYQQGGELFERPITLEFFENKESKFTQNLGVRIHGGAARRVPNKGLRLYARRDYDNSNTIEYPVFPGNKNKLGKEITDYRRLLLRNGGDLTDYLTDDVIHQAIKDMNIGTQNSRPAVNYFNGEYWGLVNIRDRIDNNYLRNYYEVDPDQVIMINAPWGQSSSVNIESGELRDIDDYRSLYNLVTNGDIEEEATYELVKSKLDVLSYVDFVVSFVYFNNVDWYGHKHYRYWKSKRLSDNPYEDGRYRLIVWDFDASLRFGAGFNTLENWIHPEGKGNQYATNDPEKTLFLRSLLRNNEFKNLFINRFYDLINSSFDPDRIIEIADSHFKLIETEFENHKDRWGYYPSSLDIASNYKNSLNQLKGYMVSRPEMQREMLRSELGLGDDIEVIVDISNPGMGEVQINTLTINHSLHGISGQTYPWNGIYNRSVPIQLSPKAKEGFLFDHWLIDGNKINEEDISLNLEKNTNITAIFVENPIVERRAIYYWFFGTELDNNLALTQIPSNYTRTQIPGNLSFEPAISPYPGEGSAGIMDRVNDPTEINFKPTLLEELGYTFEDMRGLRVRNPLQVEDQLGYLIIDAPMVSHEKPKFSAAVSKTNNGPEGISISYRTSIDGDWTTSDLSDNSFILDTEFGMLELDFDMVEDAKNNPEFQIRIDFEGNTASNSGNVRFNNIAIEAFPLRGDDLITDLPDFPKEESLPTFNKIYPNPFSEKLYIEINEKAMSQISYIQILDIRGIEVGRLENITQTTEVLDMGHLSSGLYIINVLTRTKLESFKIIKN</sequence>
<feature type="domain" description="LTD" evidence="1">
    <location>
        <begin position="29"/>
        <end position="149"/>
    </location>
</feature>
<dbReference type="Proteomes" id="UP001597361">
    <property type="component" value="Unassembled WGS sequence"/>
</dbReference>
<gene>
    <name evidence="2" type="ORF">ACFSKL_06340</name>
</gene>
<dbReference type="PROSITE" id="PS51841">
    <property type="entry name" value="LTD"/>
    <property type="match status" value="1"/>
</dbReference>
<evidence type="ECO:0000313" key="3">
    <source>
        <dbReference type="Proteomes" id="UP001597361"/>
    </source>
</evidence>
<keyword evidence="2" id="KW-0808">Transferase</keyword>
<dbReference type="InterPro" id="IPR026444">
    <property type="entry name" value="Secre_tail"/>
</dbReference>
<evidence type="ECO:0000313" key="2">
    <source>
        <dbReference type="EMBL" id="MFD2034401.1"/>
    </source>
</evidence>
<dbReference type="Pfam" id="PF13287">
    <property type="entry name" value="Fn3_assoc"/>
    <property type="match status" value="1"/>
</dbReference>
<keyword evidence="2" id="KW-0418">Kinase</keyword>
<protein>
    <submittedName>
        <fullName evidence="2">CotH kinase family protein</fullName>
    </submittedName>
</protein>
<dbReference type="NCBIfam" id="TIGR04183">
    <property type="entry name" value="Por_Secre_tail"/>
    <property type="match status" value="1"/>
</dbReference>
<dbReference type="Gene3D" id="2.60.40.1260">
    <property type="entry name" value="Lamin Tail domain"/>
    <property type="match status" value="1"/>
</dbReference>
<dbReference type="Pfam" id="PF00932">
    <property type="entry name" value="LTD"/>
    <property type="match status" value="1"/>
</dbReference>
<keyword evidence="3" id="KW-1185">Reference proteome</keyword>
<dbReference type="InterPro" id="IPR001322">
    <property type="entry name" value="Lamin_tail_dom"/>
</dbReference>
<organism evidence="2 3">
    <name type="scientific">Belliella marina</name>
    <dbReference type="NCBI Taxonomy" id="1644146"/>
    <lineage>
        <taxon>Bacteria</taxon>
        <taxon>Pseudomonadati</taxon>
        <taxon>Bacteroidota</taxon>
        <taxon>Cytophagia</taxon>
        <taxon>Cytophagales</taxon>
        <taxon>Cyclobacteriaceae</taxon>
        <taxon>Belliella</taxon>
    </lineage>
</organism>
<dbReference type="InterPro" id="IPR026876">
    <property type="entry name" value="Fn3_assoc_repeat"/>
</dbReference>
<dbReference type="SUPFAM" id="SSF74853">
    <property type="entry name" value="Lamin A/C globular tail domain"/>
    <property type="match status" value="1"/>
</dbReference>
<dbReference type="InterPro" id="IPR014867">
    <property type="entry name" value="Spore_coat_CotH_CotH2/3/7"/>
</dbReference>
<dbReference type="RefSeq" id="WP_376884498.1">
    <property type="nucleotide sequence ID" value="NZ_JBHUHR010000015.1"/>
</dbReference>
<accession>A0ABW4VJZ8</accession>